<keyword evidence="2" id="KW-0732">Signal</keyword>
<feature type="region of interest" description="Disordered" evidence="1">
    <location>
        <begin position="160"/>
        <end position="195"/>
    </location>
</feature>
<evidence type="ECO:0000256" key="2">
    <source>
        <dbReference type="SAM" id="SignalP"/>
    </source>
</evidence>
<dbReference type="Proteomes" id="UP000566995">
    <property type="component" value="Unassembled WGS sequence"/>
</dbReference>
<accession>A0A7W7P160</accession>
<sequence length="213" mass="22726">MTKRTLLGAAMPFAHLLGLSARAAEDDEKSSRAKSRRAEDDPDDSDAGEEEDDEPKGRKAKGKAADDDDDRREDDPDAEDEEDDEPKGRKAKGRRAEDDPDAEDEEDDDDKPNSKAVAADRRRCAAIVAHGLELGSVEQACVFAFDTNMSQASAMAALSAGSRADGRKGGLRERMGSGRVKPVGDDDGGKTPNGMTETASAIVRAAERAQGKH</sequence>
<comment type="caution">
    <text evidence="3">The sequence shown here is derived from an EMBL/GenBank/DDBJ whole genome shotgun (WGS) entry which is preliminary data.</text>
</comment>
<protein>
    <submittedName>
        <fullName evidence="3">Uncharacterized protein</fullName>
    </submittedName>
</protein>
<feature type="compositionally biased region" description="Acidic residues" evidence="1">
    <location>
        <begin position="98"/>
        <end position="110"/>
    </location>
</feature>
<dbReference type="EMBL" id="JACHLI010000006">
    <property type="protein sequence ID" value="MBB4863344.1"/>
    <property type="molecule type" value="Genomic_DNA"/>
</dbReference>
<feature type="compositionally biased region" description="Acidic residues" evidence="1">
    <location>
        <begin position="40"/>
        <end position="54"/>
    </location>
</feature>
<feature type="compositionally biased region" description="Acidic residues" evidence="1">
    <location>
        <begin position="66"/>
        <end position="85"/>
    </location>
</feature>
<gene>
    <name evidence="3" type="ORF">HNP46_002191</name>
</gene>
<evidence type="ECO:0000313" key="3">
    <source>
        <dbReference type="EMBL" id="MBB4863344.1"/>
    </source>
</evidence>
<feature type="chain" id="PRO_5031212353" evidence="2">
    <location>
        <begin position="24"/>
        <end position="213"/>
    </location>
</feature>
<feature type="region of interest" description="Disordered" evidence="1">
    <location>
        <begin position="17"/>
        <end position="120"/>
    </location>
</feature>
<feature type="compositionally biased region" description="Basic and acidic residues" evidence="1">
    <location>
        <begin position="164"/>
        <end position="189"/>
    </location>
</feature>
<evidence type="ECO:0000256" key="1">
    <source>
        <dbReference type="SAM" id="MobiDB-lite"/>
    </source>
</evidence>
<feature type="signal peptide" evidence="2">
    <location>
        <begin position="1"/>
        <end position="23"/>
    </location>
</feature>
<evidence type="ECO:0000313" key="4">
    <source>
        <dbReference type="Proteomes" id="UP000566995"/>
    </source>
</evidence>
<dbReference type="RefSeq" id="WP_184588636.1">
    <property type="nucleotide sequence ID" value="NZ_JACHLI010000006.1"/>
</dbReference>
<dbReference type="AlphaFoldDB" id="A0A7W7P160"/>
<proteinExistence type="predicted"/>
<name>A0A7W7P160_PSENT</name>
<reference evidence="3 4" key="1">
    <citation type="submission" date="2020-08" db="EMBL/GenBank/DDBJ databases">
        <title>Functional genomics of gut bacteria from endangered species of beetles.</title>
        <authorList>
            <person name="Carlos-Shanley C."/>
        </authorList>
    </citation>
    <scope>NUCLEOTIDE SEQUENCE [LARGE SCALE GENOMIC DNA]</scope>
    <source>
        <strain evidence="3 4">S00179</strain>
    </source>
</reference>
<organism evidence="3 4">
    <name type="scientific">Pseudomonas nitroreducens</name>
    <dbReference type="NCBI Taxonomy" id="46680"/>
    <lineage>
        <taxon>Bacteria</taxon>
        <taxon>Pseudomonadati</taxon>
        <taxon>Pseudomonadota</taxon>
        <taxon>Gammaproteobacteria</taxon>
        <taxon>Pseudomonadales</taxon>
        <taxon>Pseudomonadaceae</taxon>
        <taxon>Pseudomonas</taxon>
    </lineage>
</organism>